<comment type="cofactor">
    <cofactor evidence="1 8">
        <name>Mg(2+)</name>
        <dbReference type="ChEBI" id="CHEBI:18420"/>
    </cofactor>
</comment>
<keyword evidence="4 8" id="KW-0479">Metal-binding</keyword>
<keyword evidence="5 8" id="KW-0378">Hydrolase</keyword>
<dbReference type="PANTHER" id="PTHR33653:SF1">
    <property type="entry name" value="RIBONUCLEASE VAPC2"/>
    <property type="match status" value="1"/>
</dbReference>
<gene>
    <name evidence="8" type="primary">vapC</name>
    <name evidence="9" type="ORF">QUG93_10210</name>
</gene>
<dbReference type="InterPro" id="IPR050556">
    <property type="entry name" value="Type_II_TA_system_RNase"/>
</dbReference>
<evidence type="ECO:0000256" key="7">
    <source>
        <dbReference type="ARBA" id="ARBA00038093"/>
    </source>
</evidence>
<sequence>MTAFIVDNSVWWKAARFPAMTRRLQEIAARDLILACPPQVLEYCFSARDADEHAAFREDMAQWLPADEHPGVDDVLAIQTALWAGGYVRGAGTVDVQIAAYAIANAAVVLTADHDFDHIAAVVPSFAHEYLPEA</sequence>
<dbReference type="RefSeq" id="WP_289473794.1">
    <property type="nucleotide sequence ID" value="NZ_JAUCMN010000006.1"/>
</dbReference>
<evidence type="ECO:0000313" key="10">
    <source>
        <dbReference type="Proteomes" id="UP001236404"/>
    </source>
</evidence>
<dbReference type="EMBL" id="JAUCMN010000006">
    <property type="protein sequence ID" value="MDM7892060.1"/>
    <property type="molecule type" value="Genomic_DNA"/>
</dbReference>
<proteinExistence type="inferred from homology"/>
<keyword evidence="2 8" id="KW-1277">Toxin-antitoxin system</keyword>
<evidence type="ECO:0000256" key="3">
    <source>
        <dbReference type="ARBA" id="ARBA00022722"/>
    </source>
</evidence>
<evidence type="ECO:0000256" key="4">
    <source>
        <dbReference type="ARBA" id="ARBA00022723"/>
    </source>
</evidence>
<dbReference type="HAMAP" id="MF_00265">
    <property type="entry name" value="VapC_Nob1"/>
    <property type="match status" value="1"/>
</dbReference>
<evidence type="ECO:0000256" key="6">
    <source>
        <dbReference type="ARBA" id="ARBA00022842"/>
    </source>
</evidence>
<feature type="binding site" evidence="8">
    <location>
        <position position="95"/>
    </location>
    <ligand>
        <name>Mg(2+)</name>
        <dbReference type="ChEBI" id="CHEBI:18420"/>
    </ligand>
</feature>
<feature type="binding site" evidence="8">
    <location>
        <position position="7"/>
    </location>
    <ligand>
        <name>Mg(2+)</name>
        <dbReference type="ChEBI" id="CHEBI:18420"/>
    </ligand>
</feature>
<keyword evidence="10" id="KW-1185">Reference proteome</keyword>
<comment type="similarity">
    <text evidence="7 8">Belongs to the PINc/VapC protein family.</text>
</comment>
<keyword evidence="3 8" id="KW-0540">Nuclease</keyword>
<evidence type="ECO:0000256" key="2">
    <source>
        <dbReference type="ARBA" id="ARBA00022649"/>
    </source>
</evidence>
<comment type="function">
    <text evidence="8">Toxic component of a toxin-antitoxin (TA) system. An RNase.</text>
</comment>
<comment type="caution">
    <text evidence="9">The sequence shown here is derived from an EMBL/GenBank/DDBJ whole genome shotgun (WGS) entry which is preliminary data.</text>
</comment>
<protein>
    <recommendedName>
        <fullName evidence="8">Ribonuclease VapC</fullName>
        <shortName evidence="8">RNase VapC</shortName>
        <ecNumber evidence="8">3.1.-.-</ecNumber>
    </recommendedName>
    <alternativeName>
        <fullName evidence="8">Toxin VapC</fullName>
    </alternativeName>
</protein>
<evidence type="ECO:0000256" key="1">
    <source>
        <dbReference type="ARBA" id="ARBA00001946"/>
    </source>
</evidence>
<accession>A0ABT7TR44</accession>
<dbReference type="EC" id="3.1.-.-" evidence="8"/>
<keyword evidence="8" id="KW-0800">Toxin</keyword>
<organism evidence="9 10">
    <name type="scientific">Curtobacterium caseinilyticum</name>
    <dbReference type="NCBI Taxonomy" id="3055137"/>
    <lineage>
        <taxon>Bacteria</taxon>
        <taxon>Bacillati</taxon>
        <taxon>Actinomycetota</taxon>
        <taxon>Actinomycetes</taxon>
        <taxon>Micrococcales</taxon>
        <taxon>Microbacteriaceae</taxon>
        <taxon>Curtobacterium</taxon>
    </lineage>
</organism>
<dbReference type="SUPFAM" id="SSF88723">
    <property type="entry name" value="PIN domain-like"/>
    <property type="match status" value="1"/>
</dbReference>
<dbReference type="Proteomes" id="UP001236404">
    <property type="component" value="Unassembled WGS sequence"/>
</dbReference>
<dbReference type="InterPro" id="IPR022907">
    <property type="entry name" value="VapC_family"/>
</dbReference>
<dbReference type="PANTHER" id="PTHR33653">
    <property type="entry name" value="RIBONUCLEASE VAPC2"/>
    <property type="match status" value="1"/>
</dbReference>
<reference evidence="9 10" key="1">
    <citation type="submission" date="2023-06" db="EMBL/GenBank/DDBJ databases">
        <authorList>
            <person name="Feng G."/>
            <person name="Li J."/>
            <person name="Zhu H."/>
        </authorList>
    </citation>
    <scope>NUCLEOTIDE SEQUENCE [LARGE SCALE GENOMIC DNA]</scope>
    <source>
        <strain evidence="9 10">RHCKG28</strain>
    </source>
</reference>
<evidence type="ECO:0000313" key="9">
    <source>
        <dbReference type="EMBL" id="MDM7892060.1"/>
    </source>
</evidence>
<evidence type="ECO:0000256" key="8">
    <source>
        <dbReference type="HAMAP-Rule" id="MF_00265"/>
    </source>
</evidence>
<name>A0ABT7TR44_9MICO</name>
<dbReference type="Gene3D" id="3.40.50.1010">
    <property type="entry name" value="5'-nuclease"/>
    <property type="match status" value="1"/>
</dbReference>
<keyword evidence="6 8" id="KW-0460">Magnesium</keyword>
<evidence type="ECO:0000256" key="5">
    <source>
        <dbReference type="ARBA" id="ARBA00022801"/>
    </source>
</evidence>
<dbReference type="InterPro" id="IPR029060">
    <property type="entry name" value="PIN-like_dom_sf"/>
</dbReference>